<gene>
    <name evidence="1" type="ORF">ERS686654_00052</name>
</gene>
<sequence length="145" mass="15587">MTNISGNGLVVNLQASVTFPVGFEITQFADDADPFDIPTQTISETAMGLNGDMVVWTALSPIEISISVIPNSDDDKNLSTLFEANRGGKDKRVAKDIITLTGIYPDNKKIQLVNGAIISGNSGLSIASAGRMKSKTYVFRFENKN</sequence>
<name>A0A0S4R2S4_CAMHY</name>
<dbReference type="Pfam" id="PF22764">
    <property type="entry name" value="E217_Gp32"/>
    <property type="match status" value="1"/>
</dbReference>
<proteinExistence type="predicted"/>
<dbReference type="AlphaFoldDB" id="A0A0S4R2S4"/>
<dbReference type="RefSeq" id="WP_059434845.1">
    <property type="nucleotide sequence ID" value="NZ_FAVB01000001.1"/>
</dbReference>
<comment type="caution">
    <text evidence="1">The sequence shown here is derived from an EMBL/GenBank/DDBJ whole genome shotgun (WGS) entry which is preliminary data.</text>
</comment>
<evidence type="ECO:0000313" key="2">
    <source>
        <dbReference type="Proteomes" id="UP000052237"/>
    </source>
</evidence>
<reference evidence="1 2" key="1">
    <citation type="submission" date="2015-11" db="EMBL/GenBank/DDBJ databases">
        <authorList>
            <consortium name="Pathogen Informatics"/>
        </authorList>
    </citation>
    <scope>NUCLEOTIDE SEQUENCE [LARGE SCALE GENOMIC DNA]</scope>
    <source>
        <strain evidence="1 2">006A-0059</strain>
    </source>
</reference>
<evidence type="ECO:0000313" key="1">
    <source>
        <dbReference type="EMBL" id="CUU68090.1"/>
    </source>
</evidence>
<protein>
    <recommendedName>
        <fullName evidence="3">Phage tail protein</fullName>
    </recommendedName>
</protein>
<dbReference type="EMBL" id="FAVB01000001">
    <property type="protein sequence ID" value="CUU68090.1"/>
    <property type="molecule type" value="Genomic_DNA"/>
</dbReference>
<keyword evidence="2" id="KW-1185">Reference proteome</keyword>
<organism evidence="1 2">
    <name type="scientific">Campylobacter hyointestinalis subsp. hyointestinalis</name>
    <dbReference type="NCBI Taxonomy" id="91352"/>
    <lineage>
        <taxon>Bacteria</taxon>
        <taxon>Pseudomonadati</taxon>
        <taxon>Campylobacterota</taxon>
        <taxon>Epsilonproteobacteria</taxon>
        <taxon>Campylobacterales</taxon>
        <taxon>Campylobacteraceae</taxon>
        <taxon>Campylobacter</taxon>
    </lineage>
</organism>
<accession>A0A0S4R2S4</accession>
<dbReference type="InterPro" id="IPR054440">
    <property type="entry name" value="Gp32-like"/>
</dbReference>
<evidence type="ECO:0008006" key="3">
    <source>
        <dbReference type="Google" id="ProtNLM"/>
    </source>
</evidence>
<dbReference type="Proteomes" id="UP000052237">
    <property type="component" value="Unassembled WGS sequence"/>
</dbReference>